<proteinExistence type="predicted"/>
<reference evidence="1" key="1">
    <citation type="submission" date="2022-10" db="EMBL/GenBank/DDBJ databases">
        <title>Algoriphagus sp. a novel bacteria isolate from halophytes salicornia europaea.</title>
        <authorList>
            <person name="Peng Y."/>
            <person name="Jiang L."/>
            <person name="Lee J."/>
        </authorList>
    </citation>
    <scope>NUCLEOTIDE SEQUENCE</scope>
    <source>
        <strain evidence="1">TR-M5</strain>
    </source>
</reference>
<name>A0ABY6MHK1_9BACT</name>
<gene>
    <name evidence="1" type="ORF">OM944_18755</name>
</gene>
<accession>A0ABY6MHK1</accession>
<evidence type="ECO:0000313" key="1">
    <source>
        <dbReference type="EMBL" id="UZD22678.1"/>
    </source>
</evidence>
<keyword evidence="2" id="KW-1185">Reference proteome</keyword>
<protein>
    <submittedName>
        <fullName evidence="1">Uncharacterized protein</fullName>
    </submittedName>
</protein>
<evidence type="ECO:0000313" key="2">
    <source>
        <dbReference type="Proteomes" id="UP001163156"/>
    </source>
</evidence>
<sequence length="62" mass="7199">MKKHRKLIFGLLFFFGTFALSNLGWANKDFPLHYYQEIVDDDGNIIWDDCYPVTGDCVVITP</sequence>
<dbReference type="EMBL" id="CP110226">
    <property type="protein sequence ID" value="UZD22678.1"/>
    <property type="molecule type" value="Genomic_DNA"/>
</dbReference>
<dbReference type="Proteomes" id="UP001163156">
    <property type="component" value="Chromosome"/>
</dbReference>
<organism evidence="1 2">
    <name type="scientific">Algoriphagus halophytocola</name>
    <dbReference type="NCBI Taxonomy" id="2991499"/>
    <lineage>
        <taxon>Bacteria</taxon>
        <taxon>Pseudomonadati</taxon>
        <taxon>Bacteroidota</taxon>
        <taxon>Cytophagia</taxon>
        <taxon>Cytophagales</taxon>
        <taxon>Cyclobacteriaceae</taxon>
        <taxon>Algoriphagus</taxon>
    </lineage>
</organism>
<dbReference type="RefSeq" id="WP_264809200.1">
    <property type="nucleotide sequence ID" value="NZ_CP110226.1"/>
</dbReference>